<dbReference type="PANTHER" id="PTHR12128:SF66">
    <property type="entry name" value="4-HYDROXY-2-OXOGLUTARATE ALDOLASE, MITOCHONDRIAL"/>
    <property type="match status" value="1"/>
</dbReference>
<evidence type="ECO:0000313" key="8">
    <source>
        <dbReference type="Proteomes" id="UP000064844"/>
    </source>
</evidence>
<evidence type="ECO:0000256" key="3">
    <source>
        <dbReference type="PIRNR" id="PIRNR001365"/>
    </source>
</evidence>
<dbReference type="AlphaFoldDB" id="A0A0S2W0G2"/>
<protein>
    <submittedName>
        <fullName evidence="7">4-hydroxy-tetrahydrodipicolinate synthase</fullName>
    </submittedName>
    <submittedName>
        <fullName evidence="6">Dihydrodipicolinate synthase</fullName>
        <ecNumber evidence="6">4.3.3.7</ecNumber>
    </submittedName>
</protein>
<dbReference type="EMBL" id="CP011307">
    <property type="protein sequence ID" value="ALP92851.1"/>
    <property type="molecule type" value="Genomic_DNA"/>
</dbReference>
<accession>A0A0S2W0G2</accession>
<dbReference type="PIRSF" id="PIRSF001365">
    <property type="entry name" value="DHDPS"/>
    <property type="match status" value="1"/>
</dbReference>
<evidence type="ECO:0000256" key="5">
    <source>
        <dbReference type="PIRSR" id="PIRSR001365-2"/>
    </source>
</evidence>
<dbReference type="Proteomes" id="UP000245778">
    <property type="component" value="Unassembled WGS sequence"/>
</dbReference>
<dbReference type="GO" id="GO:0008840">
    <property type="term" value="F:4-hydroxy-tetrahydrodipicolinate synthase activity"/>
    <property type="evidence" value="ECO:0007669"/>
    <property type="project" value="UniProtKB-EC"/>
</dbReference>
<name>A0A0S2W0G2_9FIRM</name>
<dbReference type="InterPro" id="IPR013785">
    <property type="entry name" value="Aldolase_TIM"/>
</dbReference>
<dbReference type="KEGG" id="ibu:IB211_00456"/>
<keyword evidence="8" id="KW-1185">Reference proteome</keyword>
<dbReference type="GeneID" id="93227997"/>
<reference evidence="6 8" key="1">
    <citation type="journal article" date="2015" name="Nat. Commun.">
        <title>Production of butyrate from lysine and the Amadori product fructoselysine by a human gut commensal.</title>
        <authorList>
            <person name="Bui T.P."/>
            <person name="Ritari J."/>
            <person name="Boeren S."/>
            <person name="de Waard P."/>
            <person name="Plugge C.M."/>
            <person name="de Vos W.M."/>
        </authorList>
    </citation>
    <scope>NUCLEOTIDE SEQUENCE [LARGE SCALE GENOMIC DNA]</scope>
    <source>
        <strain evidence="6 8">AF211</strain>
    </source>
</reference>
<feature type="active site" description="Proton donor/acceptor" evidence="4">
    <location>
        <position position="138"/>
    </location>
</feature>
<dbReference type="PRINTS" id="PR00146">
    <property type="entry name" value="DHPICSNTHASE"/>
</dbReference>
<dbReference type="InterPro" id="IPR002220">
    <property type="entry name" value="DapA-like"/>
</dbReference>
<dbReference type="CDD" id="cd00408">
    <property type="entry name" value="DHDPS-like"/>
    <property type="match status" value="1"/>
</dbReference>
<evidence type="ECO:0000313" key="9">
    <source>
        <dbReference type="Proteomes" id="UP000245778"/>
    </source>
</evidence>
<feature type="binding site" evidence="5">
    <location>
        <position position="48"/>
    </location>
    <ligand>
        <name>pyruvate</name>
        <dbReference type="ChEBI" id="CHEBI:15361"/>
    </ligand>
</feature>
<dbReference type="eggNOG" id="COG0329">
    <property type="taxonomic scope" value="Bacteria"/>
</dbReference>
<feature type="active site" description="Schiff-base intermediate with substrate" evidence="4">
    <location>
        <position position="165"/>
    </location>
</feature>
<evidence type="ECO:0000256" key="2">
    <source>
        <dbReference type="ARBA" id="ARBA00023239"/>
    </source>
</evidence>
<proteinExistence type="inferred from homology"/>
<gene>
    <name evidence="7" type="ORF">C7373_101269</name>
    <name evidence="6" type="ORF">IB211_00456</name>
</gene>
<dbReference type="RefSeq" id="WP_033118825.1">
    <property type="nucleotide sequence ID" value="NZ_CALICV010000141.1"/>
</dbReference>
<dbReference type="SUPFAM" id="SSF51569">
    <property type="entry name" value="Aldolase"/>
    <property type="match status" value="1"/>
</dbReference>
<keyword evidence="2 3" id="KW-0456">Lyase</keyword>
<feature type="binding site" evidence="5">
    <location>
        <position position="207"/>
    </location>
    <ligand>
        <name>pyruvate</name>
        <dbReference type="ChEBI" id="CHEBI:15361"/>
    </ligand>
</feature>
<evidence type="ECO:0000313" key="7">
    <source>
        <dbReference type="EMBL" id="PVY59755.1"/>
    </source>
</evidence>
<evidence type="ECO:0000256" key="1">
    <source>
        <dbReference type="ARBA" id="ARBA00007592"/>
    </source>
</evidence>
<comment type="similarity">
    <text evidence="1 3">Belongs to the DapA family.</text>
</comment>
<dbReference type="Gene3D" id="3.20.20.70">
    <property type="entry name" value="Aldolase class I"/>
    <property type="match status" value="1"/>
</dbReference>
<evidence type="ECO:0000313" key="6">
    <source>
        <dbReference type="EMBL" id="ALP92851.1"/>
    </source>
</evidence>
<reference evidence="8" key="2">
    <citation type="submission" date="2015-04" db="EMBL/GenBank/DDBJ databases">
        <title>A butyrogenic pathway from the amino acid lysine in a human gut commensal.</title>
        <authorList>
            <person name="de Vos W.M."/>
            <person name="Bui N.T.P."/>
            <person name="Plugge C.M."/>
            <person name="Ritari J."/>
        </authorList>
    </citation>
    <scope>NUCLEOTIDE SEQUENCE [LARGE SCALE GENOMIC DNA]</scope>
    <source>
        <strain evidence="8">AF211</strain>
    </source>
</reference>
<reference evidence="7 9" key="3">
    <citation type="submission" date="2018-04" db="EMBL/GenBank/DDBJ databases">
        <title>Genomic Encyclopedia of Type Strains, Phase IV (KMG-IV): sequencing the most valuable type-strain genomes for metagenomic binning, comparative biology and taxonomic classification.</title>
        <authorList>
            <person name="Goeker M."/>
        </authorList>
    </citation>
    <scope>NUCLEOTIDE SEQUENCE [LARGE SCALE GENOMIC DNA]</scope>
    <source>
        <strain evidence="7 9">DSM 26588</strain>
    </source>
</reference>
<dbReference type="PANTHER" id="PTHR12128">
    <property type="entry name" value="DIHYDRODIPICOLINATE SYNTHASE"/>
    <property type="match status" value="1"/>
</dbReference>
<dbReference type="Pfam" id="PF00701">
    <property type="entry name" value="DHDPS"/>
    <property type="match status" value="1"/>
</dbReference>
<dbReference type="EC" id="4.3.3.7" evidence="6"/>
<organism evidence="6 8">
    <name type="scientific">Intestinimonas butyriciproducens</name>
    <dbReference type="NCBI Taxonomy" id="1297617"/>
    <lineage>
        <taxon>Bacteria</taxon>
        <taxon>Bacillati</taxon>
        <taxon>Bacillota</taxon>
        <taxon>Clostridia</taxon>
        <taxon>Eubacteriales</taxon>
        <taxon>Intestinimonas</taxon>
    </lineage>
</organism>
<dbReference type="OrthoDB" id="9771791at2"/>
<evidence type="ECO:0000256" key="4">
    <source>
        <dbReference type="PIRSR" id="PIRSR001365-1"/>
    </source>
</evidence>
<sequence length="291" mass="31815">MVKKYEGIIPPIVTPFDEAGEINESCLRREMELCMEAGAHGLSVGGSTGEGPTLHDDELCRMLEIGREFVGPEQTLVCGVMRMSTRDAVATGLRAREAGADAIMVTPTAYNVLVPNAEGMFSFYSTISREVGLPVIIYNVIPQNTISPALFHRLLDETEHVMGIKQSVGGIQALYADIMETAGRGRVYAATDDMIYSCFDLGARGAISAILSVFPAECVEMWECARNGDHQRGLAIQQSLYQKWQCLGGNQFPIRLKYALKVLGRDCGYCRSPITYLPEEEKAAIRSAFAG</sequence>
<dbReference type="STRING" id="1297617.IB211_00456"/>
<dbReference type="EMBL" id="QEKK01000001">
    <property type="protein sequence ID" value="PVY59755.1"/>
    <property type="molecule type" value="Genomic_DNA"/>
</dbReference>
<dbReference type="PATRIC" id="fig|1297617.4.peg.461"/>
<dbReference type="Proteomes" id="UP000064844">
    <property type="component" value="Chromosome"/>
</dbReference>
<dbReference type="SMART" id="SM01130">
    <property type="entry name" value="DHDPS"/>
    <property type="match status" value="1"/>
</dbReference>